<dbReference type="Gramene" id="OQU87927">
    <property type="protein sequence ID" value="OQU87927"/>
    <property type="gene ID" value="SORBI_3003G368550"/>
</dbReference>
<reference evidence="1 2" key="1">
    <citation type="journal article" date="2009" name="Nature">
        <title>The Sorghum bicolor genome and the diversification of grasses.</title>
        <authorList>
            <person name="Paterson A.H."/>
            <person name="Bowers J.E."/>
            <person name="Bruggmann R."/>
            <person name="Dubchak I."/>
            <person name="Grimwood J."/>
            <person name="Gundlach H."/>
            <person name="Haberer G."/>
            <person name="Hellsten U."/>
            <person name="Mitros T."/>
            <person name="Poliakov A."/>
            <person name="Schmutz J."/>
            <person name="Spannagl M."/>
            <person name="Tang H."/>
            <person name="Wang X."/>
            <person name="Wicker T."/>
            <person name="Bharti A.K."/>
            <person name="Chapman J."/>
            <person name="Feltus F.A."/>
            <person name="Gowik U."/>
            <person name="Grigoriev I.V."/>
            <person name="Lyons E."/>
            <person name="Maher C.A."/>
            <person name="Martis M."/>
            <person name="Narechania A."/>
            <person name="Otillar R.P."/>
            <person name="Penning B.W."/>
            <person name="Salamov A.A."/>
            <person name="Wang Y."/>
            <person name="Zhang L."/>
            <person name="Carpita N.C."/>
            <person name="Freeling M."/>
            <person name="Gingle A.R."/>
            <person name="Hash C.T."/>
            <person name="Keller B."/>
            <person name="Klein P."/>
            <person name="Kresovich S."/>
            <person name="McCann M.C."/>
            <person name="Ming R."/>
            <person name="Peterson D.G."/>
            <person name="Mehboob-ur-Rahman"/>
            <person name="Ware D."/>
            <person name="Westhoff P."/>
            <person name="Mayer K.F."/>
            <person name="Messing J."/>
            <person name="Rokhsar D.S."/>
        </authorList>
    </citation>
    <scope>NUCLEOTIDE SEQUENCE [LARGE SCALE GENOMIC DNA]</scope>
    <source>
        <strain evidence="2">cv. BTx623</strain>
    </source>
</reference>
<reference evidence="2" key="2">
    <citation type="journal article" date="2018" name="Plant J.">
        <title>The Sorghum bicolor reference genome: improved assembly, gene annotations, a transcriptome atlas, and signatures of genome organization.</title>
        <authorList>
            <person name="McCormick R.F."/>
            <person name="Truong S.K."/>
            <person name="Sreedasyam A."/>
            <person name="Jenkins J."/>
            <person name="Shu S."/>
            <person name="Sims D."/>
            <person name="Kennedy M."/>
            <person name="Amirebrahimi M."/>
            <person name="Weers B.D."/>
            <person name="McKinley B."/>
            <person name="Mattison A."/>
            <person name="Morishige D.T."/>
            <person name="Grimwood J."/>
            <person name="Schmutz J."/>
            <person name="Mullet J.E."/>
        </authorList>
    </citation>
    <scope>NUCLEOTIDE SEQUENCE [LARGE SCALE GENOMIC DNA]</scope>
    <source>
        <strain evidence="2">cv. BTx623</strain>
    </source>
</reference>
<protein>
    <submittedName>
        <fullName evidence="1">Uncharacterized protein</fullName>
    </submittedName>
</protein>
<name>A0A1W0W0M1_SORBI</name>
<dbReference type="AlphaFoldDB" id="A0A1W0W0M1"/>
<organism evidence="1 2">
    <name type="scientific">Sorghum bicolor</name>
    <name type="common">Sorghum</name>
    <name type="synonym">Sorghum vulgare</name>
    <dbReference type="NCBI Taxonomy" id="4558"/>
    <lineage>
        <taxon>Eukaryota</taxon>
        <taxon>Viridiplantae</taxon>
        <taxon>Streptophyta</taxon>
        <taxon>Embryophyta</taxon>
        <taxon>Tracheophyta</taxon>
        <taxon>Spermatophyta</taxon>
        <taxon>Magnoliopsida</taxon>
        <taxon>Liliopsida</taxon>
        <taxon>Poales</taxon>
        <taxon>Poaceae</taxon>
        <taxon>PACMAD clade</taxon>
        <taxon>Panicoideae</taxon>
        <taxon>Andropogonodae</taxon>
        <taxon>Andropogoneae</taxon>
        <taxon>Sorghinae</taxon>
        <taxon>Sorghum</taxon>
    </lineage>
</organism>
<keyword evidence="2" id="KW-1185">Reference proteome</keyword>
<evidence type="ECO:0000313" key="1">
    <source>
        <dbReference type="EMBL" id="OQU87927.1"/>
    </source>
</evidence>
<gene>
    <name evidence="1" type="ORF">SORBI_3003G368550</name>
</gene>
<sequence length="82" mass="9531">MQHSTCIHLQKKYIMGILLALNHTNQKTRSIGYSTMGDCSQPILTGNGYYMFLRHHSYHRNLVNGNCPPLRELNMLTYTQFN</sequence>
<evidence type="ECO:0000313" key="2">
    <source>
        <dbReference type="Proteomes" id="UP000000768"/>
    </source>
</evidence>
<dbReference type="Proteomes" id="UP000000768">
    <property type="component" value="Chromosome 3"/>
</dbReference>
<accession>A0A1W0W0M1</accession>
<dbReference type="EMBL" id="CM000762">
    <property type="protein sequence ID" value="OQU87927.1"/>
    <property type="molecule type" value="Genomic_DNA"/>
</dbReference>
<dbReference type="InParanoid" id="A0A1W0W0M1"/>
<proteinExistence type="predicted"/>